<evidence type="ECO:0000313" key="2">
    <source>
        <dbReference type="EMBL" id="MDJ1480525.1"/>
    </source>
</evidence>
<proteinExistence type="predicted"/>
<dbReference type="InterPro" id="IPR014922">
    <property type="entry name" value="YdhG-like"/>
</dbReference>
<evidence type="ECO:0000259" key="1">
    <source>
        <dbReference type="Pfam" id="PF08818"/>
    </source>
</evidence>
<dbReference type="Gene3D" id="3.90.1150.200">
    <property type="match status" value="1"/>
</dbReference>
<sequence length="127" mass="14763">MTVLDYIYEQPKELQPILLTLRHLILDSSPQVQEHFDGVPFYTYHRLFCYLNITKTHVTLGMCQGRNLSNEQGILTGNGKQVKHIVVKSLQTIPTTGIREILQEALLVNELHEETKKRKKRQKHSQN</sequence>
<dbReference type="Pfam" id="PF08818">
    <property type="entry name" value="DUF1801"/>
    <property type="match status" value="1"/>
</dbReference>
<reference evidence="2" key="1">
    <citation type="submission" date="2023-05" db="EMBL/GenBank/DDBJ databases">
        <authorList>
            <person name="Zhang X."/>
        </authorList>
    </citation>
    <scope>NUCLEOTIDE SEQUENCE</scope>
    <source>
        <strain evidence="2">YF14B1</strain>
    </source>
</reference>
<dbReference type="RefSeq" id="WP_313977268.1">
    <property type="nucleotide sequence ID" value="NZ_JASJOS010000003.1"/>
</dbReference>
<feature type="domain" description="YdhG-like" evidence="1">
    <location>
        <begin position="15"/>
        <end position="106"/>
    </location>
</feature>
<comment type="caution">
    <text evidence="2">The sequence shown here is derived from an EMBL/GenBank/DDBJ whole genome shotgun (WGS) entry which is preliminary data.</text>
</comment>
<protein>
    <submittedName>
        <fullName evidence="2">DUF1801 domain-containing protein</fullName>
    </submittedName>
</protein>
<organism evidence="2 3">
    <name type="scientific">Xanthocytophaga flava</name>
    <dbReference type="NCBI Taxonomy" id="3048013"/>
    <lineage>
        <taxon>Bacteria</taxon>
        <taxon>Pseudomonadati</taxon>
        <taxon>Bacteroidota</taxon>
        <taxon>Cytophagia</taxon>
        <taxon>Cytophagales</taxon>
        <taxon>Rhodocytophagaceae</taxon>
        <taxon>Xanthocytophaga</taxon>
    </lineage>
</organism>
<dbReference type="Proteomes" id="UP001241110">
    <property type="component" value="Unassembled WGS sequence"/>
</dbReference>
<evidence type="ECO:0000313" key="3">
    <source>
        <dbReference type="Proteomes" id="UP001241110"/>
    </source>
</evidence>
<dbReference type="EMBL" id="JASJOS010000003">
    <property type="protein sequence ID" value="MDJ1480525.1"/>
    <property type="molecule type" value="Genomic_DNA"/>
</dbReference>
<gene>
    <name evidence="2" type="ORF">QNI16_08520</name>
</gene>
<accession>A0AAE3QKD8</accession>
<dbReference type="AlphaFoldDB" id="A0AAE3QKD8"/>
<dbReference type="SUPFAM" id="SSF159888">
    <property type="entry name" value="YdhG-like"/>
    <property type="match status" value="1"/>
</dbReference>
<name>A0AAE3QKD8_9BACT</name>